<protein>
    <submittedName>
        <fullName evidence="1">Uncharacterized protein</fullName>
    </submittedName>
</protein>
<dbReference type="EMBL" id="WOWK01000054">
    <property type="protein sequence ID" value="KAF0323201.1"/>
    <property type="molecule type" value="Genomic_DNA"/>
</dbReference>
<proteinExistence type="predicted"/>
<reference evidence="1 2" key="1">
    <citation type="submission" date="2019-12" db="EMBL/GenBank/DDBJ databases">
        <title>A genome sequence resource for the geographically widespread anthracnose pathogen Colletotrichum asianum.</title>
        <authorList>
            <person name="Meng Y."/>
        </authorList>
    </citation>
    <scope>NUCLEOTIDE SEQUENCE [LARGE SCALE GENOMIC DNA]</scope>
    <source>
        <strain evidence="1 2">ICMP 18580</strain>
    </source>
</reference>
<dbReference type="OrthoDB" id="4761172at2759"/>
<accession>A0A8H3ZR68</accession>
<comment type="caution">
    <text evidence="1">The sequence shown here is derived from an EMBL/GenBank/DDBJ whole genome shotgun (WGS) entry which is preliminary data.</text>
</comment>
<sequence length="323" mass="37435">MASLQPTYGGWLIKATRDWYFLAMEKVPQKYGLSKNAQQLLQYLDDVKAKMMDEYELGRMVRMSNENRKAITDTIRKVALLMQKQPKEQRNCIKLIEMCTEILDIANRPPPPAAFPFTKFPREIRARILDMIIDQHGDTEKLQPVKWGTCNCVNPEREKFPVVSKAQKKTFKQLGMSLGDEFYDVLYKKRNWYFSCCCTLNKALQGNTKLRTYLRNAHVHWCGPMANKAFENLAKCPSLRNLTIKISKATMTILNTREAGLASFFSLNKRRLMDCLGADELLLIHDLEEVHVEHVSSVQKDKLNEYDRQGLLSLLKAKCKDRF</sequence>
<gene>
    <name evidence="1" type="ORF">GQ607_009540</name>
</gene>
<evidence type="ECO:0000313" key="2">
    <source>
        <dbReference type="Proteomes" id="UP000434172"/>
    </source>
</evidence>
<evidence type="ECO:0000313" key="1">
    <source>
        <dbReference type="EMBL" id="KAF0323201.1"/>
    </source>
</evidence>
<keyword evidence="2" id="KW-1185">Reference proteome</keyword>
<organism evidence="1 2">
    <name type="scientific">Colletotrichum asianum</name>
    <dbReference type="NCBI Taxonomy" id="702518"/>
    <lineage>
        <taxon>Eukaryota</taxon>
        <taxon>Fungi</taxon>
        <taxon>Dikarya</taxon>
        <taxon>Ascomycota</taxon>
        <taxon>Pezizomycotina</taxon>
        <taxon>Sordariomycetes</taxon>
        <taxon>Hypocreomycetidae</taxon>
        <taxon>Glomerellales</taxon>
        <taxon>Glomerellaceae</taxon>
        <taxon>Colletotrichum</taxon>
        <taxon>Colletotrichum gloeosporioides species complex</taxon>
    </lineage>
</organism>
<name>A0A8H3ZR68_9PEZI</name>
<dbReference type="AlphaFoldDB" id="A0A8H3ZR68"/>
<dbReference type="Proteomes" id="UP000434172">
    <property type="component" value="Unassembled WGS sequence"/>
</dbReference>